<reference evidence="1 2" key="1">
    <citation type="journal article" date="2018" name="Front. Plant Sci.">
        <title>Red Clover (Trifolium pratense) and Zigzag Clover (T. medium) - A Picture of Genomic Similarities and Differences.</title>
        <authorList>
            <person name="Dluhosova J."/>
            <person name="Istvanek J."/>
            <person name="Nedelnik J."/>
            <person name="Repkova J."/>
        </authorList>
    </citation>
    <scope>NUCLEOTIDE SEQUENCE [LARGE SCALE GENOMIC DNA]</scope>
    <source>
        <strain evidence="2">cv. 10/8</strain>
        <tissue evidence="1">Leaf</tissue>
    </source>
</reference>
<sequence length="22" mass="2498">MLSSSWPFAWWGMDLLGPFPTA</sequence>
<keyword evidence="2" id="KW-1185">Reference proteome</keyword>
<evidence type="ECO:0000313" key="2">
    <source>
        <dbReference type="Proteomes" id="UP000265520"/>
    </source>
</evidence>
<name>A0A392TBJ4_9FABA</name>
<dbReference type="AlphaFoldDB" id="A0A392TBJ4"/>
<protein>
    <submittedName>
        <fullName evidence="1">Uncharacterized protein</fullName>
    </submittedName>
</protein>
<evidence type="ECO:0000313" key="1">
    <source>
        <dbReference type="EMBL" id="MCI57580.1"/>
    </source>
</evidence>
<proteinExistence type="predicted"/>
<organism evidence="1 2">
    <name type="scientific">Trifolium medium</name>
    <dbReference type="NCBI Taxonomy" id="97028"/>
    <lineage>
        <taxon>Eukaryota</taxon>
        <taxon>Viridiplantae</taxon>
        <taxon>Streptophyta</taxon>
        <taxon>Embryophyta</taxon>
        <taxon>Tracheophyta</taxon>
        <taxon>Spermatophyta</taxon>
        <taxon>Magnoliopsida</taxon>
        <taxon>eudicotyledons</taxon>
        <taxon>Gunneridae</taxon>
        <taxon>Pentapetalae</taxon>
        <taxon>rosids</taxon>
        <taxon>fabids</taxon>
        <taxon>Fabales</taxon>
        <taxon>Fabaceae</taxon>
        <taxon>Papilionoideae</taxon>
        <taxon>50 kb inversion clade</taxon>
        <taxon>NPAAA clade</taxon>
        <taxon>Hologalegina</taxon>
        <taxon>IRL clade</taxon>
        <taxon>Trifolieae</taxon>
        <taxon>Trifolium</taxon>
    </lineage>
</organism>
<dbReference type="Proteomes" id="UP000265520">
    <property type="component" value="Unassembled WGS sequence"/>
</dbReference>
<comment type="caution">
    <text evidence="1">The sequence shown here is derived from an EMBL/GenBank/DDBJ whole genome shotgun (WGS) entry which is preliminary data.</text>
</comment>
<accession>A0A392TBJ4</accession>
<dbReference type="EMBL" id="LXQA010531544">
    <property type="protein sequence ID" value="MCI57580.1"/>
    <property type="molecule type" value="Genomic_DNA"/>
</dbReference>
<feature type="non-terminal residue" evidence="1">
    <location>
        <position position="22"/>
    </location>
</feature>